<dbReference type="EMBL" id="JANIIK010000042">
    <property type="protein sequence ID" value="KAJ3606738.1"/>
    <property type="molecule type" value="Genomic_DNA"/>
</dbReference>
<evidence type="ECO:0000313" key="3">
    <source>
        <dbReference type="Proteomes" id="UP001148018"/>
    </source>
</evidence>
<evidence type="ECO:0000313" key="2">
    <source>
        <dbReference type="EMBL" id="KAJ3606738.1"/>
    </source>
</evidence>
<sequence length="91" mass="9717">MKKEGLSWQDLERRAQDRRGWRSFVVSQTSPNPSNTSVSANPNNTMTTNSYSGNSTNTTAGGGAPGSLHAGFSSLLPTLAIAALSFLHRFC</sequence>
<dbReference type="Proteomes" id="UP001148018">
    <property type="component" value="Unassembled WGS sequence"/>
</dbReference>
<proteinExistence type="predicted"/>
<accession>A0A9Q0EJJ6</accession>
<feature type="region of interest" description="Disordered" evidence="1">
    <location>
        <begin position="19"/>
        <end position="62"/>
    </location>
</feature>
<reference evidence="2" key="1">
    <citation type="submission" date="2022-07" db="EMBL/GenBank/DDBJ databases">
        <title>Chromosome-level genome of Muraenolepis orangiensis.</title>
        <authorList>
            <person name="Kim J."/>
        </authorList>
    </citation>
    <scope>NUCLEOTIDE SEQUENCE</scope>
    <source>
        <strain evidence="2">KU_S4_2022</strain>
        <tissue evidence="2">Muscle</tissue>
    </source>
</reference>
<evidence type="ECO:0000256" key="1">
    <source>
        <dbReference type="SAM" id="MobiDB-lite"/>
    </source>
</evidence>
<name>A0A9Q0EJJ6_9TELE</name>
<organism evidence="2 3">
    <name type="scientific">Muraenolepis orangiensis</name>
    <name type="common">Patagonian moray cod</name>
    <dbReference type="NCBI Taxonomy" id="630683"/>
    <lineage>
        <taxon>Eukaryota</taxon>
        <taxon>Metazoa</taxon>
        <taxon>Chordata</taxon>
        <taxon>Craniata</taxon>
        <taxon>Vertebrata</taxon>
        <taxon>Euteleostomi</taxon>
        <taxon>Actinopterygii</taxon>
        <taxon>Neopterygii</taxon>
        <taxon>Teleostei</taxon>
        <taxon>Neoteleostei</taxon>
        <taxon>Acanthomorphata</taxon>
        <taxon>Zeiogadaria</taxon>
        <taxon>Gadariae</taxon>
        <taxon>Gadiformes</taxon>
        <taxon>Muraenolepidoidei</taxon>
        <taxon>Muraenolepididae</taxon>
        <taxon>Muraenolepis</taxon>
    </lineage>
</organism>
<feature type="compositionally biased region" description="Low complexity" evidence="1">
    <location>
        <begin position="43"/>
        <end position="59"/>
    </location>
</feature>
<gene>
    <name evidence="2" type="ORF">NHX12_026257</name>
</gene>
<keyword evidence="3" id="KW-1185">Reference proteome</keyword>
<feature type="compositionally biased region" description="Polar residues" evidence="1">
    <location>
        <begin position="25"/>
        <end position="42"/>
    </location>
</feature>
<comment type="caution">
    <text evidence="2">The sequence shown here is derived from an EMBL/GenBank/DDBJ whole genome shotgun (WGS) entry which is preliminary data.</text>
</comment>
<dbReference type="AlphaFoldDB" id="A0A9Q0EJJ6"/>
<protein>
    <submittedName>
        <fullName evidence="2">Uncharacterized protein</fullName>
    </submittedName>
</protein>